<sequence>MADHDHRAFHTVAGVLTLIAALIGHAVTVPHPQAWFFGAAAAFAVLFPAEVAYFVLNAKRSKPERAVRAPEPADDHDYYRLLGRVQAAIETVQPDETKLSGTCRRAVARLESRTDRNAPEVVALRLMLSQLTEKMVRHARDENPDPVMLAQRMRMYREDLEEAIAAVEPG</sequence>
<keyword evidence="1" id="KW-0472">Membrane</keyword>
<dbReference type="AlphaFoldDB" id="A0A1R0KV55"/>
<feature type="transmembrane region" description="Helical" evidence="1">
    <location>
        <begin position="7"/>
        <end position="28"/>
    </location>
</feature>
<keyword evidence="1" id="KW-1133">Transmembrane helix</keyword>
<dbReference type="RefSeq" id="WP_076160762.1">
    <property type="nucleotide sequence ID" value="NZ_JBEZVB010000074.1"/>
</dbReference>
<comment type="caution">
    <text evidence="2">The sequence shown here is derived from an EMBL/GenBank/DDBJ whole genome shotgun (WGS) entry which is preliminary data.</text>
</comment>
<dbReference type="EMBL" id="MQUQ01000006">
    <property type="protein sequence ID" value="OLZ52529.1"/>
    <property type="molecule type" value="Genomic_DNA"/>
</dbReference>
<accession>A0A1R0KV55</accession>
<dbReference type="OrthoDB" id="3626583at2"/>
<organism evidence="2 3">
    <name type="scientific">Amycolatopsis coloradensis</name>
    <dbReference type="NCBI Taxonomy" id="76021"/>
    <lineage>
        <taxon>Bacteria</taxon>
        <taxon>Bacillati</taxon>
        <taxon>Actinomycetota</taxon>
        <taxon>Actinomycetes</taxon>
        <taxon>Pseudonocardiales</taxon>
        <taxon>Pseudonocardiaceae</taxon>
        <taxon>Amycolatopsis</taxon>
    </lineage>
</organism>
<keyword evidence="3" id="KW-1185">Reference proteome</keyword>
<evidence type="ECO:0000313" key="2">
    <source>
        <dbReference type="EMBL" id="OLZ52529.1"/>
    </source>
</evidence>
<keyword evidence="1" id="KW-0812">Transmembrane</keyword>
<reference evidence="2 3" key="1">
    <citation type="submission" date="2016-01" db="EMBL/GenBank/DDBJ databases">
        <title>Amycolatopsis coloradensis genome sequencing and assembly.</title>
        <authorList>
            <person name="Mayilraj S."/>
        </authorList>
    </citation>
    <scope>NUCLEOTIDE SEQUENCE [LARGE SCALE GENOMIC DNA]</scope>
    <source>
        <strain evidence="2 3">DSM 44225</strain>
    </source>
</reference>
<name>A0A1R0KV55_9PSEU</name>
<dbReference type="STRING" id="76021.BS329_14595"/>
<dbReference type="Proteomes" id="UP000187486">
    <property type="component" value="Unassembled WGS sequence"/>
</dbReference>
<evidence type="ECO:0000256" key="1">
    <source>
        <dbReference type="SAM" id="Phobius"/>
    </source>
</evidence>
<proteinExistence type="predicted"/>
<protein>
    <submittedName>
        <fullName evidence="2">Uncharacterized protein</fullName>
    </submittedName>
</protein>
<gene>
    <name evidence="2" type="ORF">BS329_14595</name>
</gene>
<feature type="transmembrane region" description="Helical" evidence="1">
    <location>
        <begin position="34"/>
        <end position="56"/>
    </location>
</feature>
<evidence type="ECO:0000313" key="3">
    <source>
        <dbReference type="Proteomes" id="UP000187486"/>
    </source>
</evidence>